<feature type="compositionally biased region" description="Pro residues" evidence="2">
    <location>
        <begin position="254"/>
        <end position="281"/>
    </location>
</feature>
<feature type="coiled-coil region" evidence="1">
    <location>
        <begin position="880"/>
        <end position="911"/>
    </location>
</feature>
<feature type="region of interest" description="Disordered" evidence="2">
    <location>
        <begin position="840"/>
        <end position="866"/>
    </location>
</feature>
<name>A0A833RLA6_9POAL</name>
<evidence type="ECO:0000256" key="1">
    <source>
        <dbReference type="SAM" id="Coils"/>
    </source>
</evidence>
<evidence type="ECO:0000256" key="2">
    <source>
        <dbReference type="SAM" id="MobiDB-lite"/>
    </source>
</evidence>
<keyword evidence="4" id="KW-1185">Reference proteome</keyword>
<accession>A0A833RLA6</accession>
<sequence length="950" mass="102589">MAGTDNVQRRKSKRLNPSIDPAPPPTQAATPAPQPPPTQAMTHPPQPPTQAETPSPKPPATLAATSPSDPSLRKPNGKPNINRRTSTRSLTGGSDLSGPIATAVQSLPKPGARVTIPAPAFTPLSDVLPPDLTDNIISMDEVDTVQRRKSARLNPSTEPGPSPPEWTPKLLTRPPLPPRKGVIADPSPPPTQAATPAPQPPTQAATPAPQPPLTQEETPAPPPPIQAATPSPQPPPIQAATPSPQPQPIQAATPAPPPPIQAATPSPQPQPTQAATPPPLPLTQEATPAPPPPIQAATPSPQPQPTQAATPPPQPPPTQAATAARAPGKLKQKGKSPPERRISSRECDPAVRRRSKRLNPGDEDVPPLTGTAPEKVASTPQPPPEPQETTPLSAPLSSQTRSESVSSAKIFFGPNPTNPRLKPKKRVEEGQNSHMADEGLSESPHTPEGFVSSPSPQRSNLGEAGAAASPPSKQVSDWSDWEQDITSESQPAFKSAATQSAPQGTVPENSHGPELSEQSMGQQAAVEDDGGRRFRMRRPLRACPEAFGLSGRELDEAEAKVPSGKKRARPKKGKKDVQLRGRGLAKIRDPAKPQDRPEVFVVGDGEFTSSPKCTKLVSTIRLLTTAEMPGPCRTYNMFPSSARLVILRRFLERYSWGAEEDEARCLDVFENIAAETYTRMLNKARSTCKKKYGPVKELWKEYCPPWCLDLSHWKGLCDIWSHWKWDQLSCTNRDNQTKMGRVVHHVGGSRSTYKHKEAMIAEKGPSVGLVDVFDRLHTRNTDEGKVYVNDRAKDVGERYQQVKKILGHEYSDEALWVLAADGEDRRGRVFGFGNKARTSKANRELQAMEASGTDPTKSTATSAEDAKKTFTDSEVARLVNEKILAERRAFAQEIAAQEERHRAEMADVKKQNKWSNICIDALFKATGTRPPPIDEELRGQDGGGDASDLG</sequence>
<organism evidence="3 4">
    <name type="scientific">Carex littledalei</name>
    <dbReference type="NCBI Taxonomy" id="544730"/>
    <lineage>
        <taxon>Eukaryota</taxon>
        <taxon>Viridiplantae</taxon>
        <taxon>Streptophyta</taxon>
        <taxon>Embryophyta</taxon>
        <taxon>Tracheophyta</taxon>
        <taxon>Spermatophyta</taxon>
        <taxon>Magnoliopsida</taxon>
        <taxon>Liliopsida</taxon>
        <taxon>Poales</taxon>
        <taxon>Cyperaceae</taxon>
        <taxon>Cyperoideae</taxon>
        <taxon>Cariceae</taxon>
        <taxon>Carex</taxon>
        <taxon>Carex subgen. Euthyceras</taxon>
    </lineage>
</organism>
<feature type="compositionally biased region" description="Low complexity" evidence="2">
    <location>
        <begin position="202"/>
        <end position="218"/>
    </location>
</feature>
<feature type="compositionally biased region" description="Polar residues" evidence="2">
    <location>
        <begin position="853"/>
        <end position="862"/>
    </location>
</feature>
<feature type="compositionally biased region" description="Basic and acidic residues" evidence="2">
    <location>
        <begin position="336"/>
        <end position="351"/>
    </location>
</feature>
<feature type="compositionally biased region" description="Polar residues" evidence="2">
    <location>
        <begin position="82"/>
        <end position="94"/>
    </location>
</feature>
<feature type="compositionally biased region" description="Gly residues" evidence="2">
    <location>
        <begin position="940"/>
        <end position="950"/>
    </location>
</feature>
<dbReference type="Pfam" id="PF03004">
    <property type="entry name" value="Transposase_24"/>
    <property type="match status" value="1"/>
</dbReference>
<protein>
    <submittedName>
        <fullName evidence="3">Plant transposase (Ptta/En/Spm family)</fullName>
    </submittedName>
</protein>
<feature type="region of interest" description="Disordered" evidence="2">
    <location>
        <begin position="119"/>
        <end position="537"/>
    </location>
</feature>
<feature type="region of interest" description="Disordered" evidence="2">
    <location>
        <begin position="554"/>
        <end position="597"/>
    </location>
</feature>
<feature type="compositionally biased region" description="Basic residues" evidence="2">
    <location>
        <begin position="563"/>
        <end position="574"/>
    </location>
</feature>
<evidence type="ECO:0000313" key="4">
    <source>
        <dbReference type="Proteomes" id="UP000623129"/>
    </source>
</evidence>
<feature type="compositionally biased region" description="Basic and acidic residues" evidence="2">
    <location>
        <begin position="426"/>
        <end position="437"/>
    </location>
</feature>
<gene>
    <name evidence="3" type="ORF">FCM35_KLT00611</name>
</gene>
<feature type="compositionally biased region" description="Pro residues" evidence="2">
    <location>
        <begin position="288"/>
        <end position="318"/>
    </location>
</feature>
<proteinExistence type="predicted"/>
<evidence type="ECO:0000313" key="3">
    <source>
        <dbReference type="EMBL" id="KAF3341973.1"/>
    </source>
</evidence>
<comment type="caution">
    <text evidence="3">The sequence shown here is derived from an EMBL/GenBank/DDBJ whole genome shotgun (WGS) entry which is preliminary data.</text>
</comment>
<feature type="compositionally biased region" description="Basic and acidic residues" evidence="2">
    <location>
        <begin position="586"/>
        <end position="597"/>
    </location>
</feature>
<feature type="compositionally biased region" description="Pro residues" evidence="2">
    <location>
        <begin position="219"/>
        <end position="247"/>
    </location>
</feature>
<dbReference type="AlphaFoldDB" id="A0A833RLA6"/>
<dbReference type="InterPro" id="IPR004252">
    <property type="entry name" value="Probable_transposase_24"/>
</dbReference>
<dbReference type="EMBL" id="SWLB01000001">
    <property type="protein sequence ID" value="KAF3341973.1"/>
    <property type="molecule type" value="Genomic_DNA"/>
</dbReference>
<feature type="region of interest" description="Disordered" evidence="2">
    <location>
        <begin position="1"/>
        <end position="102"/>
    </location>
</feature>
<dbReference type="Proteomes" id="UP000623129">
    <property type="component" value="Unassembled WGS sequence"/>
</dbReference>
<feature type="compositionally biased region" description="Polar residues" evidence="2">
    <location>
        <begin position="486"/>
        <end position="508"/>
    </location>
</feature>
<keyword evidence="1" id="KW-0175">Coiled coil</keyword>
<reference evidence="3" key="1">
    <citation type="submission" date="2020-01" db="EMBL/GenBank/DDBJ databases">
        <title>Genome sequence of Kobresia littledalei, the first chromosome-level genome in the family Cyperaceae.</title>
        <authorList>
            <person name="Qu G."/>
        </authorList>
    </citation>
    <scope>NUCLEOTIDE SEQUENCE</scope>
    <source>
        <strain evidence="3">C.B.Clarke</strain>
        <tissue evidence="3">Leaf</tissue>
    </source>
</reference>
<feature type="compositionally biased region" description="Pro residues" evidence="2">
    <location>
        <begin position="186"/>
        <end position="201"/>
    </location>
</feature>
<feature type="region of interest" description="Disordered" evidence="2">
    <location>
        <begin position="926"/>
        <end position="950"/>
    </location>
</feature>
<feature type="compositionally biased region" description="Pro residues" evidence="2">
    <location>
        <begin position="20"/>
        <end position="48"/>
    </location>
</feature>
<feature type="compositionally biased region" description="Polar residues" evidence="2">
    <location>
        <begin position="395"/>
        <end position="407"/>
    </location>
</feature>